<keyword evidence="1" id="KW-1133">Transmembrane helix</keyword>
<keyword evidence="1" id="KW-0472">Membrane</keyword>
<feature type="transmembrane region" description="Helical" evidence="1">
    <location>
        <begin position="12"/>
        <end position="32"/>
    </location>
</feature>
<keyword evidence="1" id="KW-0812">Transmembrane</keyword>
<evidence type="ECO:0000313" key="2">
    <source>
        <dbReference type="EMBL" id="OHA39959.1"/>
    </source>
</evidence>
<reference evidence="2 3" key="1">
    <citation type="journal article" date="2016" name="Nat. Commun.">
        <title>Thousands of microbial genomes shed light on interconnected biogeochemical processes in an aquifer system.</title>
        <authorList>
            <person name="Anantharaman K."/>
            <person name="Brown C.T."/>
            <person name="Hug L.A."/>
            <person name="Sharon I."/>
            <person name="Castelle C.J."/>
            <person name="Probst A.J."/>
            <person name="Thomas B.C."/>
            <person name="Singh A."/>
            <person name="Wilkins M.J."/>
            <person name="Karaoz U."/>
            <person name="Brodie E.L."/>
            <person name="Williams K.H."/>
            <person name="Hubbard S.S."/>
            <person name="Banfield J.F."/>
        </authorList>
    </citation>
    <scope>NUCLEOTIDE SEQUENCE [LARGE SCALE GENOMIC DNA]</scope>
</reference>
<dbReference type="Pfam" id="PF07963">
    <property type="entry name" value="N_methyl"/>
    <property type="match status" value="1"/>
</dbReference>
<accession>A0A1G2NWX9</accession>
<gene>
    <name evidence="2" type="ORF">A3H68_03665</name>
</gene>
<dbReference type="EMBL" id="MHSH01000058">
    <property type="protein sequence ID" value="OHA39959.1"/>
    <property type="molecule type" value="Genomic_DNA"/>
</dbReference>
<comment type="caution">
    <text evidence="2">The sequence shown here is derived from an EMBL/GenBank/DDBJ whole genome shotgun (WGS) entry which is preliminary data.</text>
</comment>
<evidence type="ECO:0000256" key="1">
    <source>
        <dbReference type="SAM" id="Phobius"/>
    </source>
</evidence>
<dbReference type="AlphaFoldDB" id="A0A1G2NWX9"/>
<dbReference type="InterPro" id="IPR012902">
    <property type="entry name" value="N_methyl_site"/>
</dbReference>
<evidence type="ECO:0000313" key="3">
    <source>
        <dbReference type="Proteomes" id="UP000176429"/>
    </source>
</evidence>
<dbReference type="NCBIfam" id="TIGR02532">
    <property type="entry name" value="IV_pilin_GFxxxE"/>
    <property type="match status" value="1"/>
</dbReference>
<sequence>MLIKYKEGQRGVSLVEVVVAAAILSLFGAAIAEFMSSLLRTSDDGAKIVNVSLSAEEGVEAVRLIRDRGWTQYVEPLVSGTKYYIYFGGGMAEATTTEITQGGLTRYFKVYPAYRDAGGDLASSGSVDSEVRRVSVTVEWQRRSAISTKTVETYISNLFND</sequence>
<dbReference type="Proteomes" id="UP000176429">
    <property type="component" value="Unassembled WGS sequence"/>
</dbReference>
<organism evidence="2 3">
    <name type="scientific">Candidatus Taylorbacteria bacterium RIFCSPLOWO2_02_FULL_46_40</name>
    <dbReference type="NCBI Taxonomy" id="1802329"/>
    <lineage>
        <taxon>Bacteria</taxon>
        <taxon>Candidatus Tayloriibacteriota</taxon>
    </lineage>
</organism>
<protein>
    <recommendedName>
        <fullName evidence="4">Type II secretion system protein GspI C-terminal domain-containing protein</fullName>
    </recommendedName>
</protein>
<proteinExistence type="predicted"/>
<name>A0A1G2NWX9_9BACT</name>
<dbReference type="PROSITE" id="PS00409">
    <property type="entry name" value="PROKAR_NTER_METHYL"/>
    <property type="match status" value="1"/>
</dbReference>
<evidence type="ECO:0008006" key="4">
    <source>
        <dbReference type="Google" id="ProtNLM"/>
    </source>
</evidence>